<dbReference type="Proteomes" id="UP001527882">
    <property type="component" value="Unassembled WGS sequence"/>
</dbReference>
<gene>
    <name evidence="1" type="ORF">O9H85_03635</name>
</gene>
<keyword evidence="2" id="KW-1185">Reference proteome</keyword>
<comment type="caution">
    <text evidence="1">The sequence shown here is derived from an EMBL/GenBank/DDBJ whole genome shotgun (WGS) entry which is preliminary data.</text>
</comment>
<organism evidence="1 2">
    <name type="scientific">Paenibacillus gyeongsangnamensis</name>
    <dbReference type="NCBI Taxonomy" id="3388067"/>
    <lineage>
        <taxon>Bacteria</taxon>
        <taxon>Bacillati</taxon>
        <taxon>Bacillota</taxon>
        <taxon>Bacilli</taxon>
        <taxon>Bacillales</taxon>
        <taxon>Paenibacillaceae</taxon>
        <taxon>Paenibacillus</taxon>
    </lineage>
</organism>
<accession>A0ABT4Q4C0</accession>
<proteinExistence type="predicted"/>
<name>A0ABT4Q4C0_9BACL</name>
<evidence type="ECO:0000313" key="1">
    <source>
        <dbReference type="EMBL" id="MCZ8511540.1"/>
    </source>
</evidence>
<reference evidence="1 2" key="1">
    <citation type="submission" date="2022-12" db="EMBL/GenBank/DDBJ databases">
        <title>Draft genome sequence of Paenibacillus sp. dW9.</title>
        <authorList>
            <person name="Choi E.-W."/>
            <person name="Kim D.-U."/>
        </authorList>
    </citation>
    <scope>NUCLEOTIDE SEQUENCE [LARGE SCALE GENOMIC DNA]</scope>
    <source>
        <strain evidence="2">dW9</strain>
    </source>
</reference>
<evidence type="ECO:0000313" key="2">
    <source>
        <dbReference type="Proteomes" id="UP001527882"/>
    </source>
</evidence>
<dbReference type="RefSeq" id="WP_269879937.1">
    <property type="nucleotide sequence ID" value="NZ_JAQAGZ010000002.1"/>
</dbReference>
<sequence length="110" mass="12907">MTEMTTWFDRYSDKLILVNYFIPGLRHFAGYVSLVNPSQQRQPSNKIANLDLGYPETIKLLEERLKRCYPSNKEWVGEQLKHAKNGEGPTIYDWLLKIIPEHENVTINLE</sequence>
<protein>
    <submittedName>
        <fullName evidence="1">Uncharacterized protein</fullName>
    </submittedName>
</protein>
<dbReference type="EMBL" id="JAQAGZ010000002">
    <property type="protein sequence ID" value="MCZ8511540.1"/>
    <property type="molecule type" value="Genomic_DNA"/>
</dbReference>